<reference evidence="1 2" key="1">
    <citation type="submission" date="2020-03" db="EMBL/GenBank/DDBJ databases">
        <title>Genomic Encyclopedia of Type Strains, Phase IV (KMG-IV): sequencing the most valuable type-strain genomes for metagenomic binning, comparative biology and taxonomic classification.</title>
        <authorList>
            <person name="Goeker M."/>
        </authorList>
    </citation>
    <scope>NUCLEOTIDE SEQUENCE [LARGE SCALE GENOMIC DNA]</scope>
    <source>
        <strain evidence="1 2">DSM 103870</strain>
    </source>
</reference>
<evidence type="ECO:0000313" key="2">
    <source>
        <dbReference type="Proteomes" id="UP001429580"/>
    </source>
</evidence>
<accession>A0ABX0UUI6</accession>
<dbReference type="RefSeq" id="WP_166948250.1">
    <property type="nucleotide sequence ID" value="NZ_JAASQI010000001.1"/>
</dbReference>
<sequence>MRKLTRPVIRFAAGFEREDIAVRAALDPVGVRTGRVGLIAGTAGWL</sequence>
<evidence type="ECO:0000313" key="1">
    <source>
        <dbReference type="EMBL" id="NIJ56628.1"/>
    </source>
</evidence>
<comment type="caution">
    <text evidence="1">The sequence shown here is derived from an EMBL/GenBank/DDBJ whole genome shotgun (WGS) entry which is preliminary data.</text>
</comment>
<proteinExistence type="predicted"/>
<protein>
    <submittedName>
        <fullName evidence="1">Uncharacterized protein</fullName>
    </submittedName>
</protein>
<dbReference type="EMBL" id="JAASQI010000001">
    <property type="protein sequence ID" value="NIJ56628.1"/>
    <property type="molecule type" value="Genomic_DNA"/>
</dbReference>
<keyword evidence="2" id="KW-1185">Reference proteome</keyword>
<dbReference type="Proteomes" id="UP001429580">
    <property type="component" value="Unassembled WGS sequence"/>
</dbReference>
<organism evidence="1 2">
    <name type="scientific">Pseudochelatococcus lubricantis</name>
    <dbReference type="NCBI Taxonomy" id="1538102"/>
    <lineage>
        <taxon>Bacteria</taxon>
        <taxon>Pseudomonadati</taxon>
        <taxon>Pseudomonadota</taxon>
        <taxon>Alphaproteobacteria</taxon>
        <taxon>Hyphomicrobiales</taxon>
        <taxon>Chelatococcaceae</taxon>
        <taxon>Pseudochelatococcus</taxon>
    </lineage>
</organism>
<gene>
    <name evidence="1" type="ORF">FHS82_000441</name>
</gene>
<name>A0ABX0UUI6_9HYPH</name>